<dbReference type="SUPFAM" id="SSF160991">
    <property type="entry name" value="CV3147-like"/>
    <property type="match status" value="1"/>
</dbReference>
<evidence type="ECO:0000313" key="4">
    <source>
        <dbReference type="Proteomes" id="UP000284841"/>
    </source>
</evidence>
<gene>
    <name evidence="3" type="ORF">DW099_06225</name>
</gene>
<dbReference type="Pfam" id="PF06032">
    <property type="entry name" value="S-Me-THD_N"/>
    <property type="match status" value="1"/>
</dbReference>
<name>A0A415E367_9FIRM</name>
<evidence type="ECO:0000313" key="3">
    <source>
        <dbReference type="EMBL" id="RHJ88014.1"/>
    </source>
</evidence>
<dbReference type="Gene3D" id="2.40.390.10">
    <property type="entry name" value="CV3147-like"/>
    <property type="match status" value="1"/>
</dbReference>
<dbReference type="EMBL" id="QRMS01000002">
    <property type="protein sequence ID" value="RHJ88014.1"/>
    <property type="molecule type" value="Genomic_DNA"/>
</dbReference>
<dbReference type="RefSeq" id="WP_118334466.1">
    <property type="nucleotide sequence ID" value="NZ_AP025567.1"/>
</dbReference>
<organism evidence="3 4">
    <name type="scientific">Emergencia timonensis</name>
    <dbReference type="NCBI Taxonomy" id="1776384"/>
    <lineage>
        <taxon>Bacteria</taxon>
        <taxon>Bacillati</taxon>
        <taxon>Bacillota</taxon>
        <taxon>Clostridia</taxon>
        <taxon>Peptostreptococcales</taxon>
        <taxon>Anaerovoracaceae</taxon>
        <taxon>Emergencia</taxon>
    </lineage>
</organism>
<dbReference type="Gene3D" id="3.40.1610.10">
    <property type="entry name" value="CV3147-like domain"/>
    <property type="match status" value="1"/>
</dbReference>
<dbReference type="AlphaFoldDB" id="A0A415E367"/>
<dbReference type="Pfam" id="PF20906">
    <property type="entry name" value="S-Me-THD_C"/>
    <property type="match status" value="1"/>
</dbReference>
<accession>A0A415E367</accession>
<protein>
    <submittedName>
        <fullName evidence="3">DUF917 domain-containing protein</fullName>
    </submittedName>
</protein>
<evidence type="ECO:0000259" key="2">
    <source>
        <dbReference type="Pfam" id="PF20906"/>
    </source>
</evidence>
<sequence>MKKLYKEDIIDLLYGCAVLGTGGGGSLTEGLAMMKEDFEQGRSLQLVSLDEIPDDAIVASPYGCGAPSASSNPEDRFQGLPRVKGSPAVLAFQSLEEFLGEKIFAVSSTELGGMNTAEALHVACLLHLPLADGDPAGRSVPELIHSTFYLKGVPITPLAAATNFGDIIILKDVVDDFRAESLVRAMACVSGDEISVCDHPMRGKDYAASVIPGAISYAWEIGKIGRKALENGLDVAESIAKSMDGCLLFRGIVADLPWECRDGFDYGEIFLDGIKEYSSEKYRITFKNENIASYRNGKIDVTVPDLICMVDNEGQPMTTPDFSVGNEMNVFALPAPEIWTTEKGLSIFGPRYFGIDTDYIPFYERKR</sequence>
<dbReference type="InterPro" id="IPR048350">
    <property type="entry name" value="S-Me-THD-like_C"/>
</dbReference>
<comment type="caution">
    <text evidence="3">The sequence shown here is derived from an EMBL/GenBank/DDBJ whole genome shotgun (WGS) entry which is preliminary data.</text>
</comment>
<keyword evidence="4" id="KW-1185">Reference proteome</keyword>
<feature type="domain" description="S-Me-THD-like C-terminal" evidence="2">
    <location>
        <begin position="175"/>
        <end position="361"/>
    </location>
</feature>
<dbReference type="OrthoDB" id="7441206at2"/>
<reference evidence="3 4" key="1">
    <citation type="submission" date="2018-08" db="EMBL/GenBank/DDBJ databases">
        <title>A genome reference for cultivated species of the human gut microbiota.</title>
        <authorList>
            <person name="Zou Y."/>
            <person name="Xue W."/>
            <person name="Luo G."/>
        </authorList>
    </citation>
    <scope>NUCLEOTIDE SEQUENCE [LARGE SCALE GENOMIC DNA]</scope>
    <source>
        <strain evidence="3 4">AM07-24</strain>
    </source>
</reference>
<proteinExistence type="predicted"/>
<dbReference type="InterPro" id="IPR024071">
    <property type="entry name" value="S-Me-THD_C_sf"/>
</dbReference>
<evidence type="ECO:0000259" key="1">
    <source>
        <dbReference type="Pfam" id="PF06032"/>
    </source>
</evidence>
<dbReference type="InterPro" id="IPR010318">
    <property type="entry name" value="S-Me-THD_N"/>
</dbReference>
<dbReference type="InterPro" id="IPR027479">
    <property type="entry name" value="S-Me-THD_N_sf"/>
</dbReference>
<feature type="domain" description="S-Me-THD N-terminal" evidence="1">
    <location>
        <begin position="7"/>
        <end position="171"/>
    </location>
</feature>
<dbReference type="Proteomes" id="UP000284841">
    <property type="component" value="Unassembled WGS sequence"/>
</dbReference>
<dbReference type="STRING" id="1776384.GCA_900086585_03568"/>